<dbReference type="Pfam" id="PF10513">
    <property type="entry name" value="EPL1"/>
    <property type="match status" value="1"/>
</dbReference>
<organism evidence="9 10">
    <name type="scientific">Crotalaria pallida</name>
    <name type="common">Smooth rattlebox</name>
    <name type="synonym">Crotalaria striata</name>
    <dbReference type="NCBI Taxonomy" id="3830"/>
    <lineage>
        <taxon>Eukaryota</taxon>
        <taxon>Viridiplantae</taxon>
        <taxon>Streptophyta</taxon>
        <taxon>Embryophyta</taxon>
        <taxon>Tracheophyta</taxon>
        <taxon>Spermatophyta</taxon>
        <taxon>Magnoliopsida</taxon>
        <taxon>eudicotyledons</taxon>
        <taxon>Gunneridae</taxon>
        <taxon>Pentapetalae</taxon>
        <taxon>rosids</taxon>
        <taxon>fabids</taxon>
        <taxon>Fabales</taxon>
        <taxon>Fabaceae</taxon>
        <taxon>Papilionoideae</taxon>
        <taxon>50 kb inversion clade</taxon>
        <taxon>genistoids sensu lato</taxon>
        <taxon>core genistoids</taxon>
        <taxon>Crotalarieae</taxon>
        <taxon>Crotalaria</taxon>
    </lineage>
</organism>
<evidence type="ECO:0000256" key="6">
    <source>
        <dbReference type="RuleBase" id="RU361124"/>
    </source>
</evidence>
<dbReference type="InterPro" id="IPR024943">
    <property type="entry name" value="Enhancer_polycomb"/>
</dbReference>
<keyword evidence="4 6" id="KW-0804">Transcription</keyword>
<accession>A0AAN9FPU5</accession>
<evidence type="ECO:0000256" key="2">
    <source>
        <dbReference type="ARBA" id="ARBA00008035"/>
    </source>
</evidence>
<feature type="compositionally biased region" description="Basic and acidic residues" evidence="7">
    <location>
        <begin position="30"/>
        <end position="52"/>
    </location>
</feature>
<keyword evidence="3 6" id="KW-0805">Transcription regulation</keyword>
<gene>
    <name evidence="9" type="ORF">RIF29_18396</name>
</gene>
<evidence type="ECO:0000313" key="10">
    <source>
        <dbReference type="Proteomes" id="UP001372338"/>
    </source>
</evidence>
<reference evidence="9 10" key="1">
    <citation type="submission" date="2024-01" db="EMBL/GenBank/DDBJ databases">
        <title>The genomes of 5 underutilized Papilionoideae crops provide insights into root nodulation and disease resistanc.</title>
        <authorList>
            <person name="Yuan L."/>
        </authorList>
    </citation>
    <scope>NUCLEOTIDE SEQUENCE [LARGE SCALE GENOMIC DNA]</scope>
    <source>
        <strain evidence="9">ZHUSHIDOU_FW_LH</strain>
        <tissue evidence="9">Leaf</tissue>
    </source>
</reference>
<evidence type="ECO:0000256" key="5">
    <source>
        <dbReference type="ARBA" id="ARBA00023242"/>
    </source>
</evidence>
<keyword evidence="10" id="KW-1185">Reference proteome</keyword>
<dbReference type="InterPro" id="IPR019542">
    <property type="entry name" value="Enhancer_polycomb-like_N"/>
</dbReference>
<feature type="domain" description="Enhancer of polycomb-like N-terminal" evidence="8">
    <location>
        <begin position="579"/>
        <end position="662"/>
    </location>
</feature>
<evidence type="ECO:0000256" key="4">
    <source>
        <dbReference type="ARBA" id="ARBA00023163"/>
    </source>
</evidence>
<comment type="subcellular location">
    <subcellularLocation>
        <location evidence="1 6">Nucleus</location>
    </subcellularLocation>
</comment>
<dbReference type="AlphaFoldDB" id="A0AAN9FPU5"/>
<proteinExistence type="inferred from homology"/>
<dbReference type="GO" id="GO:0005634">
    <property type="term" value="C:nucleus"/>
    <property type="evidence" value="ECO:0007669"/>
    <property type="project" value="UniProtKB-SubCell"/>
</dbReference>
<feature type="region of interest" description="Disordered" evidence="7">
    <location>
        <begin position="21"/>
        <end position="119"/>
    </location>
</feature>
<evidence type="ECO:0000313" key="9">
    <source>
        <dbReference type="EMBL" id="KAK7277245.1"/>
    </source>
</evidence>
<comment type="similarity">
    <text evidence="2 6">Belongs to the enhancer of polycomb family.</text>
</comment>
<feature type="compositionally biased region" description="Basic residues" evidence="7">
    <location>
        <begin position="391"/>
        <end position="409"/>
    </location>
</feature>
<dbReference type="GO" id="GO:0035267">
    <property type="term" value="C:NuA4 histone acetyltransferase complex"/>
    <property type="evidence" value="ECO:0007669"/>
    <property type="project" value="InterPro"/>
</dbReference>
<feature type="compositionally biased region" description="Polar residues" evidence="7">
    <location>
        <begin position="411"/>
        <end position="427"/>
    </location>
</feature>
<feature type="region of interest" description="Disordered" evidence="7">
    <location>
        <begin position="378"/>
        <end position="445"/>
    </location>
</feature>
<dbReference type="EMBL" id="JAYWIO010000003">
    <property type="protein sequence ID" value="KAK7277245.1"/>
    <property type="molecule type" value="Genomic_DNA"/>
</dbReference>
<dbReference type="Proteomes" id="UP001372338">
    <property type="component" value="Unassembled WGS sequence"/>
</dbReference>
<evidence type="ECO:0000256" key="3">
    <source>
        <dbReference type="ARBA" id="ARBA00023015"/>
    </source>
</evidence>
<protein>
    <recommendedName>
        <fullName evidence="6">Enhancer of polycomb-like protein</fullName>
    </recommendedName>
</protein>
<keyword evidence="5 6" id="KW-0539">Nucleus</keyword>
<comment type="caution">
    <text evidence="9">The sequence shown here is derived from an EMBL/GenBank/DDBJ whole genome shotgun (WGS) entry which is preliminary data.</text>
</comment>
<evidence type="ECO:0000256" key="7">
    <source>
        <dbReference type="SAM" id="MobiDB-lite"/>
    </source>
</evidence>
<sequence length="847" mass="94914">MRRTTRIFGLVTKGAADSARVLRSGRRLWPQKDEPKTNKKGKKGDDDDRDKPPPPAPKTATKATPENAHRHSAAAAKTKRKEADGVAPAAGRNDNDVAVTRQRSKKSRSSPAAKATTGNAHRLALAAAKTKRKEATGRVVASRKDDDDDDVVTTWARKRRRCMIKKEKSDDGVDRRFGLVYSRKRKRLGTERSELSRKNKKVKEESDSGCHSVLGAIVKANGDWFSGLLVLILRYIRRRASVRLGELSAFLLSYPISGVFASRGVQFLQGPPPANIGVCQLFGVTQFIPLFCVDFSAVPLYFEHLHSVMLLKSMFTPFFLVHNQRNMYSEVKDMELETDIPEFQSEQQISSDALKRGPSETVAPNVIETNDSLSLQSSVNSSMLAGQSRQCRGRGRGNRGRRMSLRKRGVQNPSPVGLSKSNWSVASDSMAGRKSNLPLSGVSSSKKRRSLANRFPVGSLKEASSVIMADSTEGLDSSLCSANILVTESDQCYRVEGVIVTLEMSASREWLLFVKKDGLTRYTFKADKVMRPCSSNQFTQVILFSLDNGWMLEFANHQDWIVFEGLYKECSDRIIPASATNSIPIPGVREVFGYADSNSFTFHRPDIYISANSDELSRAMTRKTANYDMDSEDEEWLNKCNNEFQEHISEDNFELIIDALEKLCYCNPDYSLKEKSVPCGCEDLGSKEGIEAVYSYWMRKRKRRRSFLLRVFQVRQSKKPTLTPKPSMRKRRPFRRQPSWFGRSNQPSLSKAEQDALEEAAMHRFEEANASAKMRMELAIEKRKRAQSLAENVDLAIYRATMSVREAEAVQAAESANAAADLRDAHWIVYGYRCSILLGMTAVGCSG</sequence>
<evidence type="ECO:0000259" key="8">
    <source>
        <dbReference type="Pfam" id="PF10513"/>
    </source>
</evidence>
<dbReference type="PANTHER" id="PTHR14898">
    <property type="entry name" value="ENHANCER OF POLYCOMB"/>
    <property type="match status" value="1"/>
</dbReference>
<feature type="compositionally biased region" description="Low complexity" evidence="7">
    <location>
        <begin position="109"/>
        <end position="119"/>
    </location>
</feature>
<evidence type="ECO:0000256" key="1">
    <source>
        <dbReference type="ARBA" id="ARBA00004123"/>
    </source>
</evidence>
<name>A0AAN9FPU5_CROPI</name>
<dbReference type="GO" id="GO:0006357">
    <property type="term" value="P:regulation of transcription by RNA polymerase II"/>
    <property type="evidence" value="ECO:0007669"/>
    <property type="project" value="InterPro"/>
</dbReference>